<dbReference type="EMBL" id="JAHBMH010000024">
    <property type="protein sequence ID" value="KAK1938344.1"/>
    <property type="molecule type" value="Genomic_DNA"/>
</dbReference>
<gene>
    <name evidence="1" type="ORF">X943_000410</name>
</gene>
<sequence>MRDAVQQPPRGANGQVEGFKIECYGPDDSRVLRYFNGTIIRESNINDYFTAKDKVRSDETTSLQDVLERDNNANWHIAASTICMASGIWAQKSSPVEWNEGRTYQQNANMVFSKANMLIDCLQSGRKLQLKHTVSQHEPNNQLVKYAIHSRNKRLEECSSKTKSLAQLICRSLRLQLDFLRMISLIKTEFKVLINARNAVDVSTIDVDYPASFSVFVIFYEVAFKAIDSSETNIWEVWDLHKRAAPTATQQCLISYYEDIESDQQLRTRLTFPLAVSHFIEKEYSLTVNGAHVPVYKREDYIPLCYRLKKAQMCLLDRLIFTILCQRSLDNLRTQRPVTVGDTMVYVKSITSEKLVLVCKNIDVTVSYSSTEPQECGDVIWRLVVMKLRDIAVQNWKRQVFQHETDIPDVFMECLQYTTKLISKFFSP</sequence>
<comment type="caution">
    <text evidence="1">The sequence shown here is derived from an EMBL/GenBank/DDBJ whole genome shotgun (WGS) entry which is preliminary data.</text>
</comment>
<accession>A0AAD9GH38</accession>
<reference evidence="1" key="2">
    <citation type="submission" date="2021-05" db="EMBL/GenBank/DDBJ databases">
        <authorList>
            <person name="Pain A."/>
        </authorList>
    </citation>
    <scope>NUCLEOTIDE SEQUENCE</scope>
    <source>
        <strain evidence="1">1802A</strain>
    </source>
</reference>
<proteinExistence type="predicted"/>
<evidence type="ECO:0000313" key="1">
    <source>
        <dbReference type="EMBL" id="KAK1938344.1"/>
    </source>
</evidence>
<name>A0AAD9GH38_BABDI</name>
<dbReference type="Proteomes" id="UP001195914">
    <property type="component" value="Unassembled WGS sequence"/>
</dbReference>
<reference evidence="1" key="1">
    <citation type="journal article" date="2014" name="Nucleic Acids Res.">
        <title>The evolutionary dynamics of variant antigen genes in Babesia reveal a history of genomic innovation underlying host-parasite interaction.</title>
        <authorList>
            <person name="Jackson A.P."/>
            <person name="Otto T.D."/>
            <person name="Darby A."/>
            <person name="Ramaprasad A."/>
            <person name="Xia D."/>
            <person name="Echaide I.E."/>
            <person name="Farber M."/>
            <person name="Gahlot S."/>
            <person name="Gamble J."/>
            <person name="Gupta D."/>
            <person name="Gupta Y."/>
            <person name="Jackson L."/>
            <person name="Malandrin L."/>
            <person name="Malas T.B."/>
            <person name="Moussa E."/>
            <person name="Nair M."/>
            <person name="Reid A.J."/>
            <person name="Sanders M."/>
            <person name="Sharma J."/>
            <person name="Tracey A."/>
            <person name="Quail M.A."/>
            <person name="Weir W."/>
            <person name="Wastling J.M."/>
            <person name="Hall N."/>
            <person name="Willadsen P."/>
            <person name="Lingelbach K."/>
            <person name="Shiels B."/>
            <person name="Tait A."/>
            <person name="Berriman M."/>
            <person name="Allred D.R."/>
            <person name="Pain A."/>
        </authorList>
    </citation>
    <scope>NUCLEOTIDE SEQUENCE</scope>
    <source>
        <strain evidence="1">1802A</strain>
    </source>
</reference>
<organism evidence="1 2">
    <name type="scientific">Babesia divergens</name>
    <dbReference type="NCBI Taxonomy" id="32595"/>
    <lineage>
        <taxon>Eukaryota</taxon>
        <taxon>Sar</taxon>
        <taxon>Alveolata</taxon>
        <taxon>Apicomplexa</taxon>
        <taxon>Aconoidasida</taxon>
        <taxon>Piroplasmida</taxon>
        <taxon>Babesiidae</taxon>
        <taxon>Babesia</taxon>
    </lineage>
</organism>
<evidence type="ECO:0000313" key="2">
    <source>
        <dbReference type="Proteomes" id="UP001195914"/>
    </source>
</evidence>
<keyword evidence="2" id="KW-1185">Reference proteome</keyword>
<protein>
    <submittedName>
        <fullName evidence="1">Uncharacterized protein</fullName>
    </submittedName>
</protein>
<dbReference type="AlphaFoldDB" id="A0AAD9GH38"/>